<dbReference type="InterPro" id="IPR006204">
    <property type="entry name" value="GHMP_kinase_N_dom"/>
</dbReference>
<keyword evidence="9" id="KW-0414">Isoprene biosynthesis</keyword>
<dbReference type="InterPro" id="IPR013750">
    <property type="entry name" value="GHMP_kinase_C_dom"/>
</dbReference>
<dbReference type="Proteomes" id="UP001060261">
    <property type="component" value="Chromosome"/>
</dbReference>
<evidence type="ECO:0000256" key="1">
    <source>
        <dbReference type="ARBA" id="ARBA00009684"/>
    </source>
</evidence>
<dbReference type="EC" id="2.7.1.148" evidence="2 9"/>
<keyword evidence="7 9" id="KW-0067">ATP-binding</keyword>
<dbReference type="Gene3D" id="3.30.230.10">
    <property type="match status" value="1"/>
</dbReference>
<protein>
    <recommendedName>
        <fullName evidence="3 9">4-diphosphocytidyl-2-C-methyl-D-erythritol kinase</fullName>
        <shortName evidence="9">CMK</shortName>
        <ecNumber evidence="2 9">2.7.1.148</ecNumber>
    </recommendedName>
    <alternativeName>
        <fullName evidence="8 9">4-(cytidine-5'-diphospho)-2-C-methyl-D-erythritol kinase</fullName>
    </alternativeName>
</protein>
<keyword evidence="13" id="KW-1185">Reference proteome</keyword>
<dbReference type="Gene3D" id="3.30.70.890">
    <property type="entry name" value="GHMP kinase, C-terminal domain"/>
    <property type="match status" value="1"/>
</dbReference>
<evidence type="ECO:0000256" key="3">
    <source>
        <dbReference type="ARBA" id="ARBA00017473"/>
    </source>
</evidence>
<feature type="active site" evidence="9">
    <location>
        <position position="13"/>
    </location>
</feature>
<evidence type="ECO:0000256" key="6">
    <source>
        <dbReference type="ARBA" id="ARBA00022777"/>
    </source>
</evidence>
<accession>A0ABY5YGM0</accession>
<evidence type="ECO:0000256" key="7">
    <source>
        <dbReference type="ARBA" id="ARBA00022840"/>
    </source>
</evidence>
<dbReference type="InterPro" id="IPR036554">
    <property type="entry name" value="GHMP_kinase_C_sf"/>
</dbReference>
<dbReference type="Pfam" id="PF08544">
    <property type="entry name" value="GHMP_kinases_C"/>
    <property type="match status" value="1"/>
</dbReference>
<comment type="function">
    <text evidence="9">Catalyzes the phosphorylation of the position 2 hydroxy group of 4-diphosphocytidyl-2C-methyl-D-erythritol.</text>
</comment>
<evidence type="ECO:0000313" key="13">
    <source>
        <dbReference type="Proteomes" id="UP001060261"/>
    </source>
</evidence>
<feature type="domain" description="GHMP kinase C-terminal" evidence="11">
    <location>
        <begin position="211"/>
        <end position="269"/>
    </location>
</feature>
<proteinExistence type="inferred from homology"/>
<gene>
    <name evidence="9" type="primary">ispE</name>
    <name evidence="12" type="ORF">N0D28_14895</name>
</gene>
<keyword evidence="4 9" id="KW-0808">Transferase</keyword>
<dbReference type="InterPro" id="IPR004424">
    <property type="entry name" value="IspE"/>
</dbReference>
<keyword evidence="6 9" id="KW-0418">Kinase</keyword>
<keyword evidence="5 9" id="KW-0547">Nucleotide-binding</keyword>
<dbReference type="InterPro" id="IPR020568">
    <property type="entry name" value="Ribosomal_Su5_D2-typ_SF"/>
</dbReference>
<dbReference type="SUPFAM" id="SSF54211">
    <property type="entry name" value="Ribosomal protein S5 domain 2-like"/>
    <property type="match status" value="1"/>
</dbReference>
<feature type="domain" description="GHMP kinase N-terminal" evidence="10">
    <location>
        <begin position="67"/>
        <end position="142"/>
    </location>
</feature>
<evidence type="ECO:0000256" key="2">
    <source>
        <dbReference type="ARBA" id="ARBA00012052"/>
    </source>
</evidence>
<reference evidence="12" key="1">
    <citation type="submission" date="2022-09" db="EMBL/GenBank/DDBJ databases">
        <title>genome sequence of Deinococcus rubellus.</title>
        <authorList>
            <person name="Srinivasan S."/>
        </authorList>
    </citation>
    <scope>NUCLEOTIDE SEQUENCE</scope>
    <source>
        <strain evidence="12">Ant6</strain>
    </source>
</reference>
<organism evidence="12 13">
    <name type="scientific">Deinococcus rubellus</name>
    <dbReference type="NCBI Taxonomy" id="1889240"/>
    <lineage>
        <taxon>Bacteria</taxon>
        <taxon>Thermotogati</taxon>
        <taxon>Deinococcota</taxon>
        <taxon>Deinococci</taxon>
        <taxon>Deinococcales</taxon>
        <taxon>Deinococcaceae</taxon>
        <taxon>Deinococcus</taxon>
    </lineage>
</organism>
<feature type="active site" evidence="9">
    <location>
        <position position="134"/>
    </location>
</feature>
<evidence type="ECO:0000259" key="10">
    <source>
        <dbReference type="Pfam" id="PF00288"/>
    </source>
</evidence>
<dbReference type="InterPro" id="IPR014721">
    <property type="entry name" value="Ribsml_uS5_D2-typ_fold_subgr"/>
</dbReference>
<evidence type="ECO:0000313" key="12">
    <source>
        <dbReference type="EMBL" id="UWX63985.1"/>
    </source>
</evidence>
<dbReference type="EMBL" id="CP104213">
    <property type="protein sequence ID" value="UWX63985.1"/>
    <property type="molecule type" value="Genomic_DNA"/>
</dbReference>
<dbReference type="PANTHER" id="PTHR43527:SF2">
    <property type="entry name" value="4-DIPHOSPHOCYTIDYL-2-C-METHYL-D-ERYTHRITOL KINASE, CHLOROPLASTIC"/>
    <property type="match status" value="1"/>
</dbReference>
<dbReference type="NCBIfam" id="NF011202">
    <property type="entry name" value="PRK14608.1"/>
    <property type="match status" value="1"/>
</dbReference>
<dbReference type="NCBIfam" id="TIGR00154">
    <property type="entry name" value="ispE"/>
    <property type="match status" value="1"/>
</dbReference>
<dbReference type="HAMAP" id="MF_00061">
    <property type="entry name" value="IspE"/>
    <property type="match status" value="1"/>
</dbReference>
<dbReference type="PANTHER" id="PTHR43527">
    <property type="entry name" value="4-DIPHOSPHOCYTIDYL-2-C-METHYL-D-ERYTHRITOL KINASE, CHLOROPLASTIC"/>
    <property type="match status" value="1"/>
</dbReference>
<evidence type="ECO:0000259" key="11">
    <source>
        <dbReference type="Pfam" id="PF08544"/>
    </source>
</evidence>
<evidence type="ECO:0000256" key="8">
    <source>
        <dbReference type="ARBA" id="ARBA00032554"/>
    </source>
</evidence>
<dbReference type="SUPFAM" id="SSF55060">
    <property type="entry name" value="GHMP Kinase, C-terminal domain"/>
    <property type="match status" value="1"/>
</dbReference>
<dbReference type="Pfam" id="PF00288">
    <property type="entry name" value="GHMP_kinases_N"/>
    <property type="match status" value="1"/>
</dbReference>
<dbReference type="RefSeq" id="WP_260560261.1">
    <property type="nucleotide sequence ID" value="NZ_BAABEC010000020.1"/>
</dbReference>
<feature type="binding site" evidence="9">
    <location>
        <begin position="95"/>
        <end position="105"/>
    </location>
    <ligand>
        <name>ATP</name>
        <dbReference type="ChEBI" id="CHEBI:30616"/>
    </ligand>
</feature>
<evidence type="ECO:0000256" key="4">
    <source>
        <dbReference type="ARBA" id="ARBA00022679"/>
    </source>
</evidence>
<dbReference type="PIRSF" id="PIRSF010376">
    <property type="entry name" value="IspE"/>
    <property type="match status" value="1"/>
</dbReference>
<sequence>MLTERSTRFAPAKINLGLSVLGLRPDGYHDLSTLMLPLSVGDELIFEAAADLSLEVVGADLPTDGGNLVYRAAAQYLAAANAPGGVHITLHKHLPLASGLGGGSSDAASTLLALSELYPSAVKVPELARQLGSDVPFFLLGGAARAEGIGERLTPLDVPPTWLVLLNPGLAVSARDAYGWLDELRAYTPPLDVPSLLSALATGQPVPHFNALQAGVVARHPEVAEALSALTAAGLHSPLMSGSGSTVFGLANSEAQAQAAAIKLQAQFPGWWTRAAQVL</sequence>
<dbReference type="GO" id="GO:0050515">
    <property type="term" value="F:4-(cytidine 5'-diphospho)-2-C-methyl-D-erythritol kinase activity"/>
    <property type="evidence" value="ECO:0007669"/>
    <property type="project" value="UniProtKB-EC"/>
</dbReference>
<evidence type="ECO:0000256" key="9">
    <source>
        <dbReference type="HAMAP-Rule" id="MF_00061"/>
    </source>
</evidence>
<evidence type="ECO:0000256" key="5">
    <source>
        <dbReference type="ARBA" id="ARBA00022741"/>
    </source>
</evidence>
<comment type="similarity">
    <text evidence="1 9">Belongs to the GHMP kinase family. IspE subfamily.</text>
</comment>
<name>A0ABY5YGM0_9DEIO</name>
<comment type="catalytic activity">
    <reaction evidence="9">
        <text>4-CDP-2-C-methyl-D-erythritol + ATP = 4-CDP-2-C-methyl-D-erythritol 2-phosphate + ADP + H(+)</text>
        <dbReference type="Rhea" id="RHEA:18437"/>
        <dbReference type="ChEBI" id="CHEBI:15378"/>
        <dbReference type="ChEBI" id="CHEBI:30616"/>
        <dbReference type="ChEBI" id="CHEBI:57823"/>
        <dbReference type="ChEBI" id="CHEBI:57919"/>
        <dbReference type="ChEBI" id="CHEBI:456216"/>
        <dbReference type="EC" id="2.7.1.148"/>
    </reaction>
</comment>
<comment type="pathway">
    <text evidence="9">Isoprenoid biosynthesis; isopentenyl diphosphate biosynthesis via DXP pathway; isopentenyl diphosphate from 1-deoxy-D-xylulose 5-phosphate: step 3/6.</text>
</comment>